<evidence type="ECO:0000256" key="1">
    <source>
        <dbReference type="SAM" id="MobiDB-lite"/>
    </source>
</evidence>
<name>A0A9Q8USY4_PASFU</name>
<dbReference type="RefSeq" id="XP_047765647.1">
    <property type="nucleotide sequence ID" value="XM_047910074.1"/>
</dbReference>
<sequence>MKIVGMYSAEQIRALKQENSRLQQQNSGLEAELQRSLERASKGHSSLSVQK</sequence>
<proteinExistence type="predicted"/>
<dbReference type="Proteomes" id="UP000756132">
    <property type="component" value="Chromosome 8"/>
</dbReference>
<gene>
    <name evidence="2" type="ORF">CLAFUR5_10926</name>
</gene>
<feature type="compositionally biased region" description="Basic and acidic residues" evidence="1">
    <location>
        <begin position="32"/>
        <end position="41"/>
    </location>
</feature>
<evidence type="ECO:0000313" key="2">
    <source>
        <dbReference type="EMBL" id="UJO21281.1"/>
    </source>
</evidence>
<dbReference type="AlphaFoldDB" id="A0A9Q8USY4"/>
<accession>A0A9Q8USY4</accession>
<feature type="region of interest" description="Disordered" evidence="1">
    <location>
        <begin position="18"/>
        <end position="51"/>
    </location>
</feature>
<dbReference type="GeneID" id="71990804"/>
<dbReference type="EMBL" id="CP090170">
    <property type="protein sequence ID" value="UJO21281.1"/>
    <property type="molecule type" value="Genomic_DNA"/>
</dbReference>
<organism evidence="2 3">
    <name type="scientific">Passalora fulva</name>
    <name type="common">Tomato leaf mold</name>
    <name type="synonym">Cladosporium fulvum</name>
    <dbReference type="NCBI Taxonomy" id="5499"/>
    <lineage>
        <taxon>Eukaryota</taxon>
        <taxon>Fungi</taxon>
        <taxon>Dikarya</taxon>
        <taxon>Ascomycota</taxon>
        <taxon>Pezizomycotina</taxon>
        <taxon>Dothideomycetes</taxon>
        <taxon>Dothideomycetidae</taxon>
        <taxon>Mycosphaerellales</taxon>
        <taxon>Mycosphaerellaceae</taxon>
        <taxon>Fulvia</taxon>
    </lineage>
</organism>
<reference evidence="2" key="1">
    <citation type="submission" date="2021-12" db="EMBL/GenBank/DDBJ databases">
        <authorList>
            <person name="Zaccaron A."/>
            <person name="Stergiopoulos I."/>
        </authorList>
    </citation>
    <scope>NUCLEOTIDE SEQUENCE</scope>
    <source>
        <strain evidence="2">Race5_Kim</strain>
    </source>
</reference>
<reference evidence="2" key="2">
    <citation type="journal article" date="2022" name="Microb. Genom.">
        <title>A chromosome-scale genome assembly of the tomato pathogen Cladosporium fulvum reveals a compartmentalized genome architecture and the presence of a dispensable chromosome.</title>
        <authorList>
            <person name="Zaccaron A.Z."/>
            <person name="Chen L.H."/>
            <person name="Samaras A."/>
            <person name="Stergiopoulos I."/>
        </authorList>
    </citation>
    <scope>NUCLEOTIDE SEQUENCE</scope>
    <source>
        <strain evidence="2">Race5_Kim</strain>
    </source>
</reference>
<protein>
    <submittedName>
        <fullName evidence="2">Uncharacterized protein</fullName>
    </submittedName>
</protein>
<dbReference type="KEGG" id="ffu:CLAFUR5_10926"/>
<evidence type="ECO:0000313" key="3">
    <source>
        <dbReference type="Proteomes" id="UP000756132"/>
    </source>
</evidence>
<keyword evidence="3" id="KW-1185">Reference proteome</keyword>